<sequence length="119" mass="13442">MILPYIILLSLPILLLTDDEINSYSPIILKLKSNNVDPSSYNSEYDSLDNVVYIDDVNQLEENLRSKKETKVWDHWGKWSACSVSCGIGKMTRWRHCISKSCAPGEKEAQIKTCTAASC</sequence>
<proteinExistence type="predicted"/>
<dbReference type="PROSITE" id="PS50092">
    <property type="entry name" value="TSP1"/>
    <property type="match status" value="1"/>
</dbReference>
<dbReference type="InterPro" id="IPR000884">
    <property type="entry name" value="TSP1_rpt"/>
</dbReference>
<gene>
    <name evidence="2" type="ORF">PSYICH_LOCUS5734</name>
</gene>
<dbReference type="SUPFAM" id="SSF82895">
    <property type="entry name" value="TSP-1 type 1 repeat"/>
    <property type="match status" value="1"/>
</dbReference>
<dbReference type="SMART" id="SM00209">
    <property type="entry name" value="TSP1"/>
    <property type="match status" value="1"/>
</dbReference>
<dbReference type="Proteomes" id="UP001153636">
    <property type="component" value="Chromosome 18"/>
</dbReference>
<dbReference type="OrthoDB" id="5989160at2759"/>
<evidence type="ECO:0000256" key="1">
    <source>
        <dbReference type="SAM" id="SignalP"/>
    </source>
</evidence>
<protein>
    <submittedName>
        <fullName evidence="2">Uncharacterized protein</fullName>
    </submittedName>
</protein>
<dbReference type="AlphaFoldDB" id="A0A9P0CVU6"/>
<feature type="chain" id="PRO_5040500682" evidence="1">
    <location>
        <begin position="18"/>
        <end position="119"/>
    </location>
</feature>
<keyword evidence="1" id="KW-0732">Signal</keyword>
<evidence type="ECO:0000313" key="3">
    <source>
        <dbReference type="Proteomes" id="UP001153636"/>
    </source>
</evidence>
<dbReference type="Gene3D" id="2.20.100.10">
    <property type="entry name" value="Thrombospondin type-1 (TSP1) repeat"/>
    <property type="match status" value="1"/>
</dbReference>
<evidence type="ECO:0000313" key="2">
    <source>
        <dbReference type="EMBL" id="CAH1105206.1"/>
    </source>
</evidence>
<organism evidence="2 3">
    <name type="scientific">Psylliodes chrysocephalus</name>
    <dbReference type="NCBI Taxonomy" id="3402493"/>
    <lineage>
        <taxon>Eukaryota</taxon>
        <taxon>Metazoa</taxon>
        <taxon>Ecdysozoa</taxon>
        <taxon>Arthropoda</taxon>
        <taxon>Hexapoda</taxon>
        <taxon>Insecta</taxon>
        <taxon>Pterygota</taxon>
        <taxon>Neoptera</taxon>
        <taxon>Endopterygota</taxon>
        <taxon>Coleoptera</taxon>
        <taxon>Polyphaga</taxon>
        <taxon>Cucujiformia</taxon>
        <taxon>Chrysomeloidea</taxon>
        <taxon>Chrysomelidae</taxon>
        <taxon>Galerucinae</taxon>
        <taxon>Alticini</taxon>
        <taxon>Psylliodes</taxon>
    </lineage>
</organism>
<reference evidence="2" key="1">
    <citation type="submission" date="2022-01" db="EMBL/GenBank/DDBJ databases">
        <authorList>
            <person name="King R."/>
        </authorList>
    </citation>
    <scope>NUCLEOTIDE SEQUENCE</scope>
</reference>
<name>A0A9P0CVU6_9CUCU</name>
<dbReference type="EMBL" id="OV651830">
    <property type="protein sequence ID" value="CAH1105206.1"/>
    <property type="molecule type" value="Genomic_DNA"/>
</dbReference>
<dbReference type="Pfam" id="PF00090">
    <property type="entry name" value="TSP_1"/>
    <property type="match status" value="1"/>
</dbReference>
<feature type="signal peptide" evidence="1">
    <location>
        <begin position="1"/>
        <end position="17"/>
    </location>
</feature>
<keyword evidence="3" id="KW-1185">Reference proteome</keyword>
<dbReference type="InterPro" id="IPR036383">
    <property type="entry name" value="TSP1_rpt_sf"/>
</dbReference>
<accession>A0A9P0CVU6</accession>